<dbReference type="STRING" id="59374.FSU_1677"/>
<dbReference type="AlphaFoldDB" id="C9RQI3"/>
<dbReference type="RefSeq" id="WP_014545938.1">
    <property type="nucleotide sequence ID" value="NC_013410.1"/>
</dbReference>
<dbReference type="EMBL" id="CP002158">
    <property type="protein sequence ID" value="ADL26364.1"/>
    <property type="molecule type" value="Genomic_DNA"/>
</dbReference>
<dbReference type="Proteomes" id="UP000000517">
    <property type="component" value="Chromosome"/>
</dbReference>
<dbReference type="OrthoDB" id="9809961at2"/>
<keyword evidence="6" id="KW-1185">Reference proteome</keyword>
<proteinExistence type="predicted"/>
<feature type="transmembrane region" description="Helical" evidence="2">
    <location>
        <begin position="171"/>
        <end position="191"/>
    </location>
</feature>
<feature type="compositionally biased region" description="Polar residues" evidence="1">
    <location>
        <begin position="78"/>
        <end position="94"/>
    </location>
</feature>
<evidence type="ECO:0000313" key="4">
    <source>
        <dbReference type="EMBL" id="ADL26364.1"/>
    </source>
</evidence>
<dbReference type="EMBL" id="CP001792">
    <property type="protein sequence ID" value="ACX74819.1"/>
    <property type="molecule type" value="Genomic_DNA"/>
</dbReference>
<reference evidence="4" key="3">
    <citation type="submission" date="2010-08" db="EMBL/GenBank/DDBJ databases">
        <authorList>
            <person name="Durkin A.S."/>
            <person name="Nelson K.E."/>
            <person name="Morrison M."/>
            <person name="Forsberg C.W."/>
            <person name="Wilson D.B."/>
            <person name="Russell J.B."/>
            <person name="Cann I.K.O."/>
            <person name="Mackie R.I."/>
            <person name="White B.A."/>
        </authorList>
    </citation>
    <scope>NUCLEOTIDE SEQUENCE</scope>
    <source>
        <strain evidence="4">S85</strain>
    </source>
</reference>
<dbReference type="Proteomes" id="UP000001497">
    <property type="component" value="Chromosome"/>
</dbReference>
<gene>
    <name evidence="3" type="ordered locus">Fisuc_1216</name>
    <name evidence="4" type="ordered locus">FSU_1677</name>
</gene>
<organism evidence="4 5">
    <name type="scientific">Fibrobacter succinogenes (strain ATCC 19169 / S85)</name>
    <dbReference type="NCBI Taxonomy" id="59374"/>
    <lineage>
        <taxon>Bacteria</taxon>
        <taxon>Pseudomonadati</taxon>
        <taxon>Fibrobacterota</taxon>
        <taxon>Fibrobacteria</taxon>
        <taxon>Fibrobacterales</taxon>
        <taxon>Fibrobacteraceae</taxon>
        <taxon>Fibrobacter</taxon>
    </lineage>
</organism>
<evidence type="ECO:0000313" key="6">
    <source>
        <dbReference type="Proteomes" id="UP000001497"/>
    </source>
</evidence>
<dbReference type="HOGENOM" id="CLU_989537_0_0_0"/>
<evidence type="ECO:0000256" key="1">
    <source>
        <dbReference type="SAM" id="MobiDB-lite"/>
    </source>
</evidence>
<dbReference type="KEGG" id="fsu:Fisuc_1216"/>
<evidence type="ECO:0000313" key="3">
    <source>
        <dbReference type="EMBL" id="ACX74819.1"/>
    </source>
</evidence>
<protein>
    <submittedName>
        <fullName evidence="4">Uncharacterized protein</fullName>
    </submittedName>
</protein>
<accession>C9RQI3</accession>
<evidence type="ECO:0000313" key="5">
    <source>
        <dbReference type="Proteomes" id="UP000000517"/>
    </source>
</evidence>
<keyword evidence="2" id="KW-0472">Membrane</keyword>
<keyword evidence="2" id="KW-0812">Transmembrane</keyword>
<feature type="transmembrane region" description="Helical" evidence="2">
    <location>
        <begin position="203"/>
        <end position="223"/>
    </location>
</feature>
<sequence length="281" mass="31776">MISNFTEEYLKDYKEQIRKLPLDELYEVLDIIEKDDSPERQNIVKTRIAEIEGEEDEIDETNTKHNFAQFETFPKQPIESNPDLNDFQITTQDPEQAPPESEDPSNHEITQEEIDSYNNTQPMPDSDGCVSFILCMATGFGIVLFTLVGFSMGANRSAGFHDLKLITILPYIKYIPIGAILLFCFFTKNNIVRDYWLNHLKFALGIASVLAVNAITTFISGTYSGIYRCCSGTPAYIIAAGILFFSILFILNTFFTINKKIRPKNGLTLIALALILETALR</sequence>
<reference evidence="3 6" key="1">
    <citation type="submission" date="2009-10" db="EMBL/GenBank/DDBJ databases">
        <title>Complete sequence of Fibrobacter succinogenes subsp. succinogenes S85.</title>
        <authorList>
            <consortium name="US DOE Joint Genome Institute"/>
            <person name="Lucas S."/>
            <person name="Copeland A."/>
            <person name="Lapidus A."/>
            <person name="Glavina del Rio T."/>
            <person name="Tice H."/>
            <person name="Bruce D."/>
            <person name="Goodwin L."/>
            <person name="Pitluck S."/>
            <person name="Chertkov O."/>
            <person name="Detter J.C."/>
            <person name="Han C."/>
            <person name="Tapia R."/>
            <person name="Larimer F."/>
            <person name="Land M."/>
            <person name="Hauser L."/>
            <person name="Kyrpides N."/>
            <person name="Mikhailova N."/>
            <person name="Weimer P.J."/>
            <person name="Stevenson D.M."/>
            <person name="Boyum J."/>
            <person name="Brumm P.I."/>
            <person name="Mead D."/>
        </authorList>
    </citation>
    <scope>NUCLEOTIDE SEQUENCE [LARGE SCALE GENOMIC DNA]</scope>
    <source>
        <strain evidence="6">ATCC 19169 / S85</strain>
        <strain evidence="3">S85</strain>
    </source>
</reference>
<name>C9RQI3_FIBSS</name>
<dbReference type="KEGG" id="fsc:FSU_1677"/>
<keyword evidence="2" id="KW-1133">Transmembrane helix</keyword>
<feature type="transmembrane region" description="Helical" evidence="2">
    <location>
        <begin position="129"/>
        <end position="151"/>
    </location>
</feature>
<evidence type="ECO:0000256" key="2">
    <source>
        <dbReference type="SAM" id="Phobius"/>
    </source>
</evidence>
<reference evidence="5" key="2">
    <citation type="submission" date="2010-08" db="EMBL/GenBank/DDBJ databases">
        <title>Complete sequence of Fibrobacter succinogenes subsp. succinogenes S85.</title>
        <authorList>
            <person name="Durkin A.S."/>
            <person name="Nelson K.E."/>
            <person name="Morrison M."/>
            <person name="Forsberg C.W."/>
            <person name="Wilson D.B."/>
            <person name="Russell J.B."/>
            <person name="Cann I.K.O."/>
            <person name="Mackie R.I."/>
            <person name="White B.A."/>
        </authorList>
    </citation>
    <scope>NUCLEOTIDE SEQUENCE [LARGE SCALE GENOMIC DNA]</scope>
    <source>
        <strain evidence="5">ATCC 19169 / S85</strain>
    </source>
</reference>
<feature type="transmembrane region" description="Helical" evidence="2">
    <location>
        <begin position="235"/>
        <end position="255"/>
    </location>
</feature>
<feature type="region of interest" description="Disordered" evidence="1">
    <location>
        <begin position="54"/>
        <end position="108"/>
    </location>
</feature>